<dbReference type="Gene3D" id="1.10.510.10">
    <property type="entry name" value="Transferase(Phosphotransferase) domain 1"/>
    <property type="match status" value="1"/>
</dbReference>
<dbReference type="InterPro" id="IPR050629">
    <property type="entry name" value="STE20/SPS1-PAK"/>
</dbReference>
<dbReference type="GO" id="GO:0005737">
    <property type="term" value="C:cytoplasm"/>
    <property type="evidence" value="ECO:0007669"/>
    <property type="project" value="TreeGrafter"/>
</dbReference>
<dbReference type="FunFam" id="1.10.510.10:FF:000031">
    <property type="entry name" value="Mitogen-activated protein kinase kinase kinase kinase"/>
    <property type="match status" value="1"/>
</dbReference>
<dbReference type="Pfam" id="PF00069">
    <property type="entry name" value="Pkinase"/>
    <property type="match status" value="1"/>
</dbReference>
<dbReference type="InterPro" id="IPR021160">
    <property type="entry name" value="MAPKKKK"/>
</dbReference>
<proteinExistence type="inferred from homology"/>
<dbReference type="InterPro" id="IPR017441">
    <property type="entry name" value="Protein_kinase_ATP_BS"/>
</dbReference>
<dbReference type="Pfam" id="PF00780">
    <property type="entry name" value="CNH"/>
    <property type="match status" value="1"/>
</dbReference>
<name>A0AAW0UTV6_SCYPA</name>
<feature type="compositionally biased region" description="Basic and acidic residues" evidence="13">
    <location>
        <begin position="512"/>
        <end position="522"/>
    </location>
</feature>
<comment type="function">
    <text evidence="9">Serine/threonine kinase that plays a role in the response to environmental stress. Appears to act upstream of the JUN N-terminal pathway.</text>
</comment>
<feature type="binding site" evidence="11 12">
    <location>
        <position position="54"/>
    </location>
    <ligand>
        <name>ATP</name>
        <dbReference type="ChEBI" id="CHEBI:30616"/>
    </ligand>
</feature>
<keyword evidence="5 9" id="KW-0808">Transferase</keyword>
<protein>
    <recommendedName>
        <fullName evidence="9">Mitogen-activated protein kinase kinase kinase kinase</fullName>
        <ecNumber evidence="9">2.7.11.1</ecNumber>
    </recommendedName>
</protein>
<dbReference type="PROSITE" id="PS50219">
    <property type="entry name" value="CNH"/>
    <property type="match status" value="1"/>
</dbReference>
<evidence type="ECO:0000256" key="1">
    <source>
        <dbReference type="ARBA" id="ARBA00001946"/>
    </source>
</evidence>
<feature type="binding site" evidence="11">
    <location>
        <begin position="31"/>
        <end position="39"/>
    </location>
    <ligand>
        <name>ATP</name>
        <dbReference type="ChEBI" id="CHEBI:30616"/>
    </ligand>
</feature>
<evidence type="ECO:0000256" key="13">
    <source>
        <dbReference type="SAM" id="MobiDB-lite"/>
    </source>
</evidence>
<comment type="similarity">
    <text evidence="2 9">Belongs to the protein kinase superfamily. STE Ser/Thr protein kinase family. STE20 subfamily.</text>
</comment>
<evidence type="ECO:0000259" key="14">
    <source>
        <dbReference type="PROSITE" id="PS50011"/>
    </source>
</evidence>
<evidence type="ECO:0000256" key="9">
    <source>
        <dbReference type="PIRNR" id="PIRNR038172"/>
    </source>
</evidence>
<dbReference type="CDD" id="cd06613">
    <property type="entry name" value="STKc_MAP4K3_like"/>
    <property type="match status" value="1"/>
</dbReference>
<evidence type="ECO:0000313" key="17">
    <source>
        <dbReference type="Proteomes" id="UP001487740"/>
    </source>
</evidence>
<dbReference type="PANTHER" id="PTHR48012">
    <property type="entry name" value="STERILE20-LIKE KINASE, ISOFORM B-RELATED"/>
    <property type="match status" value="1"/>
</dbReference>
<dbReference type="SUPFAM" id="SSF56112">
    <property type="entry name" value="Protein kinase-like (PK-like)"/>
    <property type="match status" value="1"/>
</dbReference>
<keyword evidence="7 9" id="KW-0418">Kinase</keyword>
<evidence type="ECO:0000256" key="7">
    <source>
        <dbReference type="ARBA" id="ARBA00022777"/>
    </source>
</evidence>
<comment type="catalytic activity">
    <reaction evidence="9">
        <text>L-seryl-[protein] + ATP = O-phospho-L-seryl-[protein] + ADP + H(+)</text>
        <dbReference type="Rhea" id="RHEA:17989"/>
        <dbReference type="Rhea" id="RHEA-COMP:9863"/>
        <dbReference type="Rhea" id="RHEA-COMP:11604"/>
        <dbReference type="ChEBI" id="CHEBI:15378"/>
        <dbReference type="ChEBI" id="CHEBI:29999"/>
        <dbReference type="ChEBI" id="CHEBI:30616"/>
        <dbReference type="ChEBI" id="CHEBI:83421"/>
        <dbReference type="ChEBI" id="CHEBI:456216"/>
        <dbReference type="EC" id="2.7.11.1"/>
    </reaction>
</comment>
<feature type="active site" description="Proton acceptor" evidence="10">
    <location>
        <position position="145"/>
    </location>
</feature>
<evidence type="ECO:0000256" key="5">
    <source>
        <dbReference type="ARBA" id="ARBA00022679"/>
    </source>
</evidence>
<reference evidence="16 17" key="1">
    <citation type="submission" date="2023-03" db="EMBL/GenBank/DDBJ databases">
        <title>High-quality genome of Scylla paramamosain provides insights in environmental adaptation.</title>
        <authorList>
            <person name="Zhang L."/>
        </authorList>
    </citation>
    <scope>NUCLEOTIDE SEQUENCE [LARGE SCALE GENOMIC DNA]</scope>
    <source>
        <strain evidence="16">LZ_2023a</strain>
        <tissue evidence="16">Muscle</tissue>
    </source>
</reference>
<evidence type="ECO:0000259" key="15">
    <source>
        <dbReference type="PROSITE" id="PS50219"/>
    </source>
</evidence>
<dbReference type="InterPro" id="IPR011009">
    <property type="entry name" value="Kinase-like_dom_sf"/>
</dbReference>
<dbReference type="GO" id="GO:0005524">
    <property type="term" value="F:ATP binding"/>
    <property type="evidence" value="ECO:0007669"/>
    <property type="project" value="UniProtKB-UniRule"/>
</dbReference>
<dbReference type="Proteomes" id="UP001487740">
    <property type="component" value="Unassembled WGS sequence"/>
</dbReference>
<evidence type="ECO:0000256" key="11">
    <source>
        <dbReference type="PIRSR" id="PIRSR038172-2"/>
    </source>
</evidence>
<organism evidence="16 17">
    <name type="scientific">Scylla paramamosain</name>
    <name type="common">Mud crab</name>
    <dbReference type="NCBI Taxonomy" id="85552"/>
    <lineage>
        <taxon>Eukaryota</taxon>
        <taxon>Metazoa</taxon>
        <taxon>Ecdysozoa</taxon>
        <taxon>Arthropoda</taxon>
        <taxon>Crustacea</taxon>
        <taxon>Multicrustacea</taxon>
        <taxon>Malacostraca</taxon>
        <taxon>Eumalacostraca</taxon>
        <taxon>Eucarida</taxon>
        <taxon>Decapoda</taxon>
        <taxon>Pleocyemata</taxon>
        <taxon>Brachyura</taxon>
        <taxon>Eubrachyura</taxon>
        <taxon>Portunoidea</taxon>
        <taxon>Portunidae</taxon>
        <taxon>Portuninae</taxon>
        <taxon>Scylla</taxon>
    </lineage>
</organism>
<comment type="catalytic activity">
    <reaction evidence="9">
        <text>L-threonyl-[protein] + ATP = O-phospho-L-threonyl-[protein] + ADP + H(+)</text>
        <dbReference type="Rhea" id="RHEA:46608"/>
        <dbReference type="Rhea" id="RHEA-COMP:11060"/>
        <dbReference type="Rhea" id="RHEA-COMP:11605"/>
        <dbReference type="ChEBI" id="CHEBI:15378"/>
        <dbReference type="ChEBI" id="CHEBI:30013"/>
        <dbReference type="ChEBI" id="CHEBI:30616"/>
        <dbReference type="ChEBI" id="CHEBI:61977"/>
        <dbReference type="ChEBI" id="CHEBI:456216"/>
        <dbReference type="EC" id="2.7.11.1"/>
    </reaction>
</comment>
<dbReference type="SMART" id="SM00036">
    <property type="entry name" value="CNH"/>
    <property type="match status" value="1"/>
</dbReference>
<keyword evidence="3 9" id="KW-0723">Serine/threonine-protein kinase</keyword>
<sequence length="938" mass="105671">MAGGGGAAAAALSSDISRRNPQDEYELIQRIGSGTYGDVYKAKRLITNEFAAIKVIKLEPGDDFTIIQQEILMMKDCRHPNIVAYFGSYLRRDKLWICMEFCGGGSLQDIYHIIGPLQERQIGYMCRETLRGLEYLHRMGKMHRDIKGANILLTENGDVKLADFGVSAQITATISKRKSFIGTPYWMAPEVAAVERKGGYNQLCDIWAVGVTAIELAELQPPMFDLHPMRALFLMSKSGFKPPTLKDKSKWTQNFHQFVKLALTKNPKRRPTADKLLLHPFVAADLPRWLAVELLQKAHNPQHSFPPELEMDEEGAVTNVPQRITSRTPARPKQRTKSELHMESVNFEPPLVTELNAEPPPARYTAAGQPWDPAMEEGEVSLDNHDIVEAWIGNDPDTEVKTKSLLQYIDEELRMRGHSDRLSDLDVDMTYSSQATLPVGMDETSLSEASQALDEANHNSRYNQSSPGRERGHARRHSSADAHQEEGEELTDQTATLTLTSATSRARAQSDSQHDRRRDGTKENGQGSSGGEDDGSGTPPIPPRRKDKRRHNTPPRPQSNGLPPTPKVHMGACFSKVFNGCPLHIHCTASWIHPDTRDQHILIGAEEGIYTLNLNELHEATMEQLLPTRTTWMFVIKDVLMTISGKGPYLYRHELIGLHNRHLHKFSLPMNKIPEKFLPRKYAITTKVPDTKGTLRCCVGRNPYNGYKYLCGATTSALYLMQWYDPLNKFMLLKQSECYLPHPLRVFEMVITPDLEYPLMCVDVNRSFGSDDELRHSLIDLNTGTTWIPDEDEDMDGMATVVPRHNLNVKNVTQIEKDAILVCYENVVRVVNLQGRLKERKKQTSELTFDFTIDSIVCLTDSVLAFHEHGMQGRSFKNGEITQEIIDNSRVFRLLGSDRIITLESRPSSMLECEGGTLSDANQGVNLFILAGHESSMY</sequence>
<dbReference type="SMART" id="SM00220">
    <property type="entry name" value="S_TKc"/>
    <property type="match status" value="1"/>
</dbReference>
<keyword evidence="8 9" id="KW-0067">ATP-binding</keyword>
<dbReference type="GO" id="GO:0008349">
    <property type="term" value="F:MAP kinase kinase kinase kinase activity"/>
    <property type="evidence" value="ECO:0007669"/>
    <property type="project" value="InterPro"/>
</dbReference>
<evidence type="ECO:0000256" key="12">
    <source>
        <dbReference type="PROSITE-ProRule" id="PRU10141"/>
    </source>
</evidence>
<evidence type="ECO:0000313" key="16">
    <source>
        <dbReference type="EMBL" id="KAK8403587.1"/>
    </source>
</evidence>
<evidence type="ECO:0000256" key="8">
    <source>
        <dbReference type="ARBA" id="ARBA00022840"/>
    </source>
</evidence>
<evidence type="ECO:0000256" key="2">
    <source>
        <dbReference type="ARBA" id="ARBA00008874"/>
    </source>
</evidence>
<feature type="region of interest" description="Disordered" evidence="13">
    <location>
        <begin position="455"/>
        <end position="567"/>
    </location>
</feature>
<dbReference type="PANTHER" id="PTHR48012:SF18">
    <property type="entry name" value="HAPPYHOUR, ISOFORM A"/>
    <property type="match status" value="1"/>
</dbReference>
<dbReference type="InterPro" id="IPR000719">
    <property type="entry name" value="Prot_kinase_dom"/>
</dbReference>
<dbReference type="AlphaFoldDB" id="A0AAW0UTV6"/>
<keyword evidence="6 9" id="KW-0547">Nucleotide-binding</keyword>
<feature type="domain" description="CNH" evidence="15">
    <location>
        <begin position="582"/>
        <end position="900"/>
    </location>
</feature>
<dbReference type="InterPro" id="IPR001180">
    <property type="entry name" value="CNH_dom"/>
</dbReference>
<evidence type="ECO:0000256" key="4">
    <source>
        <dbReference type="ARBA" id="ARBA00022553"/>
    </source>
</evidence>
<keyword evidence="17" id="KW-1185">Reference proteome</keyword>
<keyword evidence="4" id="KW-0597">Phosphoprotein</keyword>
<comment type="caution">
    <text evidence="16">The sequence shown here is derived from an EMBL/GenBank/DDBJ whole genome shotgun (WGS) entry which is preliminary data.</text>
</comment>
<evidence type="ECO:0000256" key="3">
    <source>
        <dbReference type="ARBA" id="ARBA00022527"/>
    </source>
</evidence>
<feature type="compositionally biased region" description="Low complexity" evidence="13">
    <location>
        <begin position="492"/>
        <end position="511"/>
    </location>
</feature>
<dbReference type="EMBL" id="JARAKH010000006">
    <property type="protein sequence ID" value="KAK8403587.1"/>
    <property type="molecule type" value="Genomic_DNA"/>
</dbReference>
<dbReference type="PIRSF" id="PIRSF038172">
    <property type="entry name" value="MAPKKKK"/>
    <property type="match status" value="1"/>
</dbReference>
<feature type="domain" description="Protein kinase" evidence="14">
    <location>
        <begin position="25"/>
        <end position="282"/>
    </location>
</feature>
<accession>A0AAW0UTV6</accession>
<feature type="compositionally biased region" description="Basic residues" evidence="13">
    <location>
        <begin position="543"/>
        <end position="553"/>
    </location>
</feature>
<comment type="cofactor">
    <cofactor evidence="1 9">
        <name>Mg(2+)</name>
        <dbReference type="ChEBI" id="CHEBI:18420"/>
    </cofactor>
</comment>
<dbReference type="PROSITE" id="PS00107">
    <property type="entry name" value="PROTEIN_KINASE_ATP"/>
    <property type="match status" value="1"/>
</dbReference>
<dbReference type="PROSITE" id="PS50011">
    <property type="entry name" value="PROTEIN_KINASE_DOM"/>
    <property type="match status" value="1"/>
</dbReference>
<gene>
    <name evidence="16" type="ORF">O3P69_000561</name>
</gene>
<evidence type="ECO:0000256" key="6">
    <source>
        <dbReference type="ARBA" id="ARBA00022741"/>
    </source>
</evidence>
<evidence type="ECO:0000256" key="10">
    <source>
        <dbReference type="PIRSR" id="PIRSR038172-1"/>
    </source>
</evidence>
<dbReference type="EC" id="2.7.11.1" evidence="9"/>